<name>A0ABR1MNF8_9PEZI</name>
<evidence type="ECO:0000313" key="3">
    <source>
        <dbReference type="Proteomes" id="UP001365128"/>
    </source>
</evidence>
<reference evidence="2 3" key="1">
    <citation type="submission" date="2024-04" db="EMBL/GenBank/DDBJ databases">
        <title>Phyllosticta paracitricarpa is synonymous to the EU quarantine fungus P. citricarpa based on phylogenomic analyses.</title>
        <authorList>
            <consortium name="Lawrence Berkeley National Laboratory"/>
            <person name="Van Ingen-Buijs V.A."/>
            <person name="Van Westerhoven A.C."/>
            <person name="Haridas S."/>
            <person name="Skiadas P."/>
            <person name="Martin F."/>
            <person name="Groenewald J.Z."/>
            <person name="Crous P.W."/>
            <person name="Seidl M.F."/>
        </authorList>
    </citation>
    <scope>NUCLEOTIDE SEQUENCE [LARGE SCALE GENOMIC DNA]</scope>
    <source>
        <strain evidence="2 3">CBS 122670</strain>
    </source>
</reference>
<dbReference type="PROSITE" id="PS51257">
    <property type="entry name" value="PROKAR_LIPOPROTEIN"/>
    <property type="match status" value="1"/>
</dbReference>
<dbReference type="EMBL" id="JBBPDW010000003">
    <property type="protein sequence ID" value="KAK7554605.1"/>
    <property type="molecule type" value="Genomic_DNA"/>
</dbReference>
<keyword evidence="3" id="KW-1185">Reference proteome</keyword>
<evidence type="ECO:0000313" key="2">
    <source>
        <dbReference type="EMBL" id="KAK7554605.1"/>
    </source>
</evidence>
<feature type="region of interest" description="Disordered" evidence="1">
    <location>
        <begin position="188"/>
        <end position="208"/>
    </location>
</feature>
<evidence type="ECO:0000256" key="1">
    <source>
        <dbReference type="SAM" id="MobiDB-lite"/>
    </source>
</evidence>
<dbReference type="Proteomes" id="UP001365128">
    <property type="component" value="Unassembled WGS sequence"/>
</dbReference>
<comment type="caution">
    <text evidence="2">The sequence shown here is derived from an EMBL/GenBank/DDBJ whole genome shotgun (WGS) entry which is preliminary data.</text>
</comment>
<protein>
    <submittedName>
        <fullName evidence="2">Uncharacterized protein</fullName>
    </submittedName>
</protein>
<organism evidence="2 3">
    <name type="scientific">Phyllosticta citricarpa</name>
    <dbReference type="NCBI Taxonomy" id="55181"/>
    <lineage>
        <taxon>Eukaryota</taxon>
        <taxon>Fungi</taxon>
        <taxon>Dikarya</taxon>
        <taxon>Ascomycota</taxon>
        <taxon>Pezizomycotina</taxon>
        <taxon>Dothideomycetes</taxon>
        <taxon>Dothideomycetes incertae sedis</taxon>
        <taxon>Botryosphaeriales</taxon>
        <taxon>Phyllostictaceae</taxon>
        <taxon>Phyllosticta</taxon>
    </lineage>
</organism>
<proteinExistence type="predicted"/>
<sequence length="317" mass="33689">MMHKGGGCIVLVNEAWISQSGSVGGCRVEVVQLGAGSELTLSFNIHRFNLPHDSMLQQIRQMRLLFKFLPCYNNPGATDSDDQLPVFIPDPTSITSDGRPVVFIAFVPSAGVCVRPCLRARICRSACSSSASFRLCCSRLFSQLSKFCSTAAAITSETPVRTLESVIAALSLPCVVCVDNGGGGNDDGDGFSKSVSSHPSSGRARGMLVGSMDDVPKARIIRAASASPGPSKTTSTLAFAVPFSSEGATRVELVDDRDEGARWDCNRLLSASSRSLTVEVRVFVRVSGRVPGRLGSGLSRSMSVEPTSLLLCRPPWP</sequence>
<accession>A0ABR1MNF8</accession>
<gene>
    <name evidence="2" type="ORF">IWX46DRAFT_663567</name>
</gene>